<evidence type="ECO:0000313" key="10">
    <source>
        <dbReference type="EMBL" id="GGE37399.1"/>
    </source>
</evidence>
<accession>A0A8J2VPB5</accession>
<dbReference type="PROSITE" id="PS50850">
    <property type="entry name" value="MFS"/>
    <property type="match status" value="1"/>
</dbReference>
<keyword evidence="5 8" id="KW-0812">Transmembrane</keyword>
<feature type="transmembrane region" description="Helical" evidence="8">
    <location>
        <begin position="301"/>
        <end position="320"/>
    </location>
</feature>
<dbReference type="GO" id="GO:0042910">
    <property type="term" value="F:xenobiotic transmembrane transporter activity"/>
    <property type="evidence" value="ECO:0007669"/>
    <property type="project" value="InterPro"/>
</dbReference>
<keyword evidence="4" id="KW-1003">Cell membrane</keyword>
<organism evidence="10 11">
    <name type="scientific">Agaricicola taiwanensis</name>
    <dbReference type="NCBI Taxonomy" id="591372"/>
    <lineage>
        <taxon>Bacteria</taxon>
        <taxon>Pseudomonadati</taxon>
        <taxon>Pseudomonadota</taxon>
        <taxon>Alphaproteobacteria</taxon>
        <taxon>Rhodobacterales</taxon>
        <taxon>Paracoccaceae</taxon>
        <taxon>Agaricicola</taxon>
    </lineage>
</organism>
<evidence type="ECO:0000256" key="1">
    <source>
        <dbReference type="ARBA" id="ARBA00004651"/>
    </source>
</evidence>
<reference evidence="10" key="1">
    <citation type="journal article" date="2014" name="Int. J. Syst. Evol. Microbiol.">
        <title>Complete genome sequence of Corynebacterium casei LMG S-19264T (=DSM 44701T), isolated from a smear-ripened cheese.</title>
        <authorList>
            <consortium name="US DOE Joint Genome Institute (JGI-PGF)"/>
            <person name="Walter F."/>
            <person name="Albersmeier A."/>
            <person name="Kalinowski J."/>
            <person name="Ruckert C."/>
        </authorList>
    </citation>
    <scope>NUCLEOTIDE SEQUENCE</scope>
    <source>
        <strain evidence="10">CCM 7684</strain>
    </source>
</reference>
<feature type="transmembrane region" description="Helical" evidence="8">
    <location>
        <begin position="71"/>
        <end position="90"/>
    </location>
</feature>
<dbReference type="NCBIfam" id="TIGR00710">
    <property type="entry name" value="efflux_Bcr_CflA"/>
    <property type="match status" value="1"/>
</dbReference>
<feature type="transmembrane region" description="Helical" evidence="8">
    <location>
        <begin position="273"/>
        <end position="295"/>
    </location>
</feature>
<sequence>MRRPGLFVLVAISAINPLSLNIVQPAIPGFAVTFATDYATAQLTLTAYLLSFALSQLLHGSLSDRYGRRPVVLGGFVVFLIGTLACGFANSIEELIASRVLQAAGGCAGFVLARAIVRDIHGQAKAASQLGYITTVMVVAPMLAPAMGGFLDAELGWRGIFAFLGLAGGVVLLIALSRLHETRAPVAPGTGPGFIGAFGILMRNRLFVAHSATLAATAATFFSFLGGAPYVVVTLQGQPPSTYGLYFIIGSFGYMVGNFIAGRTAERVGALALIRYGTALAVFGAVSMAAAQWMWPQSPLALFLPMLPLSIAQGLTLPSVTASAVSVRPDLAGAAAGLSGAVQLGFSAFCAWTVAHLLDQTSWPLVAVMLITTIGALIAGKVAHRFAESDPRGRARSEISRTLPPQ</sequence>
<evidence type="ECO:0000256" key="3">
    <source>
        <dbReference type="ARBA" id="ARBA00022448"/>
    </source>
</evidence>
<keyword evidence="8" id="KW-0997">Cell inner membrane</keyword>
<dbReference type="CDD" id="cd17320">
    <property type="entry name" value="MFS_MdfA_MDR_like"/>
    <property type="match status" value="1"/>
</dbReference>
<reference evidence="10" key="2">
    <citation type="submission" date="2020-09" db="EMBL/GenBank/DDBJ databases">
        <authorList>
            <person name="Sun Q."/>
            <person name="Sedlacek I."/>
        </authorList>
    </citation>
    <scope>NUCLEOTIDE SEQUENCE</scope>
    <source>
        <strain evidence="10">CCM 7684</strain>
    </source>
</reference>
<dbReference type="EMBL" id="BMCP01000001">
    <property type="protein sequence ID" value="GGE37399.1"/>
    <property type="molecule type" value="Genomic_DNA"/>
</dbReference>
<feature type="transmembrane region" description="Helical" evidence="8">
    <location>
        <begin position="207"/>
        <end position="231"/>
    </location>
</feature>
<dbReference type="InterPro" id="IPR020846">
    <property type="entry name" value="MFS_dom"/>
</dbReference>
<dbReference type="PANTHER" id="PTHR43124:SF3">
    <property type="entry name" value="CHLORAMPHENICOL EFFLUX PUMP RV0191"/>
    <property type="match status" value="1"/>
</dbReference>
<dbReference type="InterPro" id="IPR050189">
    <property type="entry name" value="MFS_Efflux_Transporters"/>
</dbReference>
<evidence type="ECO:0000256" key="2">
    <source>
        <dbReference type="ARBA" id="ARBA00006236"/>
    </source>
</evidence>
<evidence type="ECO:0000256" key="4">
    <source>
        <dbReference type="ARBA" id="ARBA00022475"/>
    </source>
</evidence>
<keyword evidence="11" id="KW-1185">Reference proteome</keyword>
<dbReference type="AlphaFoldDB" id="A0A8J2VPB5"/>
<comment type="subcellular location">
    <subcellularLocation>
        <location evidence="8">Cell inner membrane</location>
        <topology evidence="8">Multi-pass membrane protein</topology>
    </subcellularLocation>
    <subcellularLocation>
        <location evidence="1">Cell membrane</location>
        <topology evidence="1">Multi-pass membrane protein</topology>
    </subcellularLocation>
</comment>
<dbReference type="GO" id="GO:1990961">
    <property type="term" value="P:xenobiotic detoxification by transmembrane export across the plasma membrane"/>
    <property type="evidence" value="ECO:0007669"/>
    <property type="project" value="InterPro"/>
</dbReference>
<proteinExistence type="inferred from homology"/>
<dbReference type="GO" id="GO:0005886">
    <property type="term" value="C:plasma membrane"/>
    <property type="evidence" value="ECO:0007669"/>
    <property type="project" value="UniProtKB-SubCell"/>
</dbReference>
<comment type="caution">
    <text evidence="8">Lacks conserved residue(s) required for the propagation of feature annotation.</text>
</comment>
<comment type="similarity">
    <text evidence="2 8">Belongs to the major facilitator superfamily. Bcr/CmlA family.</text>
</comment>
<dbReference type="SUPFAM" id="SSF103473">
    <property type="entry name" value="MFS general substrate transporter"/>
    <property type="match status" value="1"/>
</dbReference>
<dbReference type="InterPro" id="IPR036259">
    <property type="entry name" value="MFS_trans_sf"/>
</dbReference>
<feature type="domain" description="Major facilitator superfamily (MFS) profile" evidence="9">
    <location>
        <begin position="5"/>
        <end position="391"/>
    </location>
</feature>
<evidence type="ECO:0000313" key="11">
    <source>
        <dbReference type="Proteomes" id="UP000602745"/>
    </source>
</evidence>
<gene>
    <name evidence="10" type="ORF">GCM10007276_13540</name>
</gene>
<evidence type="ECO:0000256" key="6">
    <source>
        <dbReference type="ARBA" id="ARBA00022989"/>
    </source>
</evidence>
<feature type="transmembrane region" description="Helical" evidence="8">
    <location>
        <begin position="96"/>
        <end position="117"/>
    </location>
</feature>
<evidence type="ECO:0000256" key="7">
    <source>
        <dbReference type="ARBA" id="ARBA00023136"/>
    </source>
</evidence>
<feature type="transmembrane region" description="Helical" evidence="8">
    <location>
        <begin position="41"/>
        <end position="59"/>
    </location>
</feature>
<name>A0A8J2VPB5_9RHOB</name>
<protein>
    <recommendedName>
        <fullName evidence="8">Bcr/CflA family efflux transporter</fullName>
    </recommendedName>
</protein>
<dbReference type="RefSeq" id="WP_188408899.1">
    <property type="nucleotide sequence ID" value="NZ_BMCP01000001.1"/>
</dbReference>
<dbReference type="Pfam" id="PF07690">
    <property type="entry name" value="MFS_1"/>
    <property type="match status" value="1"/>
</dbReference>
<feature type="transmembrane region" description="Helical" evidence="8">
    <location>
        <begin position="157"/>
        <end position="176"/>
    </location>
</feature>
<feature type="transmembrane region" description="Helical" evidence="8">
    <location>
        <begin position="332"/>
        <end position="355"/>
    </location>
</feature>
<keyword evidence="7 8" id="KW-0472">Membrane</keyword>
<dbReference type="Gene3D" id="1.20.1720.10">
    <property type="entry name" value="Multidrug resistance protein D"/>
    <property type="match status" value="1"/>
</dbReference>
<feature type="transmembrane region" description="Helical" evidence="8">
    <location>
        <begin position="361"/>
        <end position="379"/>
    </location>
</feature>
<evidence type="ECO:0000259" key="9">
    <source>
        <dbReference type="PROSITE" id="PS50850"/>
    </source>
</evidence>
<feature type="transmembrane region" description="Helical" evidence="8">
    <location>
        <begin position="129"/>
        <end position="151"/>
    </location>
</feature>
<dbReference type="PANTHER" id="PTHR43124">
    <property type="entry name" value="PURINE EFFLUX PUMP PBUE"/>
    <property type="match status" value="1"/>
</dbReference>
<dbReference type="InterPro" id="IPR004812">
    <property type="entry name" value="Efflux_drug-R_Bcr/CmlA"/>
</dbReference>
<feature type="transmembrane region" description="Helical" evidence="8">
    <location>
        <begin position="243"/>
        <end position="261"/>
    </location>
</feature>
<comment type="caution">
    <text evidence="10">The sequence shown here is derived from an EMBL/GenBank/DDBJ whole genome shotgun (WGS) entry which is preliminary data.</text>
</comment>
<dbReference type="Proteomes" id="UP000602745">
    <property type="component" value="Unassembled WGS sequence"/>
</dbReference>
<keyword evidence="6 8" id="KW-1133">Transmembrane helix</keyword>
<keyword evidence="3 8" id="KW-0813">Transport</keyword>
<evidence type="ECO:0000256" key="8">
    <source>
        <dbReference type="RuleBase" id="RU365088"/>
    </source>
</evidence>
<dbReference type="InterPro" id="IPR011701">
    <property type="entry name" value="MFS"/>
</dbReference>
<evidence type="ECO:0000256" key="5">
    <source>
        <dbReference type="ARBA" id="ARBA00022692"/>
    </source>
</evidence>